<dbReference type="Gene3D" id="2.180.10.10">
    <property type="entry name" value="RHS repeat-associated core"/>
    <property type="match status" value="1"/>
</dbReference>
<sequence>MKKNALYLILFLLSQSAFSQKVLEPSQLKGKVKSYSSYEVSPDNPKQKLRLIDSVTYDKQQNISTAFYFRRIGNKIQREKHIHKGDTLIVYSCSCSQITALDQLEKDFKIQDNKTFQNQPQRYTTRQPTQFVDYTVFDKQKRVTLTIAYSASGYKRKETKYTYNHSGKVIQEESRNGEGKLIQKITNRYDQKGNLVEINDSTLRSVNIPIPTIEKSTFQYDSKGRLMRESRYRDFVLYADYQYSIQEDKNSQSFICLDKISNTSSIDSTIYYGLNRTRLKKVKQNIEGIDEIITFDYYSDGLLKTESHFDKADNLNSKTFFTSDKHNNPYRKQVYQTVMHYNSSNVLEKTERKLSEYQIQIEYYR</sequence>
<evidence type="ECO:0000313" key="3">
    <source>
        <dbReference type="Proteomes" id="UP000199455"/>
    </source>
</evidence>
<reference evidence="3" key="1">
    <citation type="submission" date="2016-10" db="EMBL/GenBank/DDBJ databases">
        <authorList>
            <person name="Varghese N."/>
            <person name="Submissions S."/>
        </authorList>
    </citation>
    <scope>NUCLEOTIDE SEQUENCE [LARGE SCALE GENOMIC DNA]</scope>
    <source>
        <strain evidence="3">DSM 18609</strain>
    </source>
</reference>
<organism evidence="2 3">
    <name type="scientific">Pedobacter soli</name>
    <dbReference type="NCBI Taxonomy" id="390242"/>
    <lineage>
        <taxon>Bacteria</taxon>
        <taxon>Pseudomonadati</taxon>
        <taxon>Bacteroidota</taxon>
        <taxon>Sphingobacteriia</taxon>
        <taxon>Sphingobacteriales</taxon>
        <taxon>Sphingobacteriaceae</taxon>
        <taxon>Pedobacter</taxon>
    </lineage>
</organism>
<proteinExistence type="predicted"/>
<accession>A0A1G6ZEF1</accession>
<keyword evidence="1" id="KW-0732">Signal</keyword>
<dbReference type="Proteomes" id="UP000199455">
    <property type="component" value="Unassembled WGS sequence"/>
</dbReference>
<feature type="signal peptide" evidence="1">
    <location>
        <begin position="1"/>
        <end position="19"/>
    </location>
</feature>
<keyword evidence="3" id="KW-1185">Reference proteome</keyword>
<evidence type="ECO:0000256" key="1">
    <source>
        <dbReference type="SAM" id="SignalP"/>
    </source>
</evidence>
<gene>
    <name evidence="2" type="ORF">SAMN04488024_11073</name>
</gene>
<protein>
    <recommendedName>
        <fullName evidence="4">YD repeat-containing protein</fullName>
    </recommendedName>
</protein>
<dbReference type="AlphaFoldDB" id="A0A1G6ZEF1"/>
<evidence type="ECO:0000313" key="2">
    <source>
        <dbReference type="EMBL" id="SDE00852.1"/>
    </source>
</evidence>
<name>A0A1G6ZEF1_9SPHI</name>
<dbReference type="EMBL" id="FMZH01000010">
    <property type="protein sequence ID" value="SDE00852.1"/>
    <property type="molecule type" value="Genomic_DNA"/>
</dbReference>
<dbReference type="RefSeq" id="WP_090771518.1">
    <property type="nucleotide sequence ID" value="NZ_FMZH01000010.1"/>
</dbReference>
<evidence type="ECO:0008006" key="4">
    <source>
        <dbReference type="Google" id="ProtNLM"/>
    </source>
</evidence>
<feature type="chain" id="PRO_5011643452" description="YD repeat-containing protein" evidence="1">
    <location>
        <begin position="20"/>
        <end position="365"/>
    </location>
</feature>